<dbReference type="EMBL" id="UYSG01010932">
    <property type="protein sequence ID" value="VDL59726.1"/>
    <property type="molecule type" value="Genomic_DNA"/>
</dbReference>
<evidence type="ECO:0000313" key="7">
    <source>
        <dbReference type="Proteomes" id="UP000321570"/>
    </source>
</evidence>
<evidence type="ECO:0000256" key="1">
    <source>
        <dbReference type="ARBA" id="ARBA00005567"/>
    </source>
</evidence>
<accession>A0A0R3SQP4</accession>
<keyword evidence="2" id="KW-0446">Lipid-binding</keyword>
<dbReference type="OrthoDB" id="346910at2759"/>
<evidence type="ECO:0000313" key="4">
    <source>
        <dbReference type="EMBL" id="VDL59726.1"/>
    </source>
</evidence>
<dbReference type="STRING" id="6216.A0A0R3SQP4"/>
<name>A0A0R3SQP4_HYMDI</name>
<dbReference type="InterPro" id="IPR000582">
    <property type="entry name" value="Acyl-CoA-binding_protein"/>
</dbReference>
<protein>
    <submittedName>
        <fullName evidence="8">ACB domain-containing protein</fullName>
    </submittedName>
</protein>
<dbReference type="PRINTS" id="PR00689">
    <property type="entry name" value="ACOABINDINGP"/>
</dbReference>
<dbReference type="PROSITE" id="PS51228">
    <property type="entry name" value="ACB_2"/>
    <property type="match status" value="1"/>
</dbReference>
<dbReference type="InterPro" id="IPR035984">
    <property type="entry name" value="Acyl-CoA-binding_sf"/>
</dbReference>
<proteinExistence type="inferred from homology"/>
<dbReference type="Gene3D" id="1.20.80.10">
    <property type="match status" value="1"/>
</dbReference>
<sequence>MDFPMAAEKVKTLASCSDADKLFLYALYKQATVGDVNTKRPGPLDFTGKAKWDAWYEKRGMAKDEAETAYVQKVTELLTKANLLN</sequence>
<dbReference type="Proteomes" id="UP000274504">
    <property type="component" value="Unassembled WGS sequence"/>
</dbReference>
<evidence type="ECO:0000256" key="2">
    <source>
        <dbReference type="ARBA" id="ARBA00023121"/>
    </source>
</evidence>
<gene>
    <name evidence="4" type="ORF">HDID_LOCUS7408</name>
    <name evidence="5" type="ORF">WMSIL1_LOCUS14922</name>
</gene>
<dbReference type="GO" id="GO:0000062">
    <property type="term" value="F:fatty-acyl-CoA binding"/>
    <property type="evidence" value="ECO:0007669"/>
    <property type="project" value="InterPro"/>
</dbReference>
<reference evidence="4 6" key="2">
    <citation type="submission" date="2018-11" db="EMBL/GenBank/DDBJ databases">
        <authorList>
            <consortium name="Pathogen Informatics"/>
        </authorList>
    </citation>
    <scope>NUCLEOTIDE SEQUENCE [LARGE SCALE GENOMIC DNA]</scope>
</reference>
<dbReference type="GO" id="GO:0006631">
    <property type="term" value="P:fatty acid metabolic process"/>
    <property type="evidence" value="ECO:0007669"/>
    <property type="project" value="TreeGrafter"/>
</dbReference>
<organism evidence="8">
    <name type="scientific">Hymenolepis diminuta</name>
    <name type="common">Rat tapeworm</name>
    <dbReference type="NCBI Taxonomy" id="6216"/>
    <lineage>
        <taxon>Eukaryota</taxon>
        <taxon>Metazoa</taxon>
        <taxon>Spiralia</taxon>
        <taxon>Lophotrochozoa</taxon>
        <taxon>Platyhelminthes</taxon>
        <taxon>Cestoda</taxon>
        <taxon>Eucestoda</taxon>
        <taxon>Cyclophyllidea</taxon>
        <taxon>Hymenolepididae</taxon>
        <taxon>Hymenolepis</taxon>
    </lineage>
</organism>
<evidence type="ECO:0000313" key="8">
    <source>
        <dbReference type="WBParaSite" id="HDID_0000741001-mRNA-1"/>
    </source>
</evidence>
<evidence type="ECO:0000259" key="3">
    <source>
        <dbReference type="PROSITE" id="PS51228"/>
    </source>
</evidence>
<feature type="domain" description="ACB" evidence="3">
    <location>
        <begin position="1"/>
        <end position="83"/>
    </location>
</feature>
<dbReference type="InterPro" id="IPR014352">
    <property type="entry name" value="FERM/acyl-CoA-bd_prot_sf"/>
</dbReference>
<dbReference type="EMBL" id="CABIJS010000719">
    <property type="protein sequence ID" value="VUZ57680.1"/>
    <property type="molecule type" value="Genomic_DNA"/>
</dbReference>
<dbReference type="SUPFAM" id="SSF47027">
    <property type="entry name" value="Acyl-CoA binding protein"/>
    <property type="match status" value="1"/>
</dbReference>
<dbReference type="WBParaSite" id="HDID_0000741001-mRNA-1">
    <property type="protein sequence ID" value="HDID_0000741001-mRNA-1"/>
    <property type="gene ID" value="HDID_0000741001"/>
</dbReference>
<dbReference type="PANTHER" id="PTHR23310:SF62">
    <property type="entry name" value="ACYL-COA BINDING PROTEIN 1, ISOFORM A"/>
    <property type="match status" value="1"/>
</dbReference>
<dbReference type="Pfam" id="PF00887">
    <property type="entry name" value="ACBP"/>
    <property type="match status" value="1"/>
</dbReference>
<reference evidence="8" key="1">
    <citation type="submission" date="2017-02" db="UniProtKB">
        <authorList>
            <consortium name="WormBaseParasite"/>
        </authorList>
    </citation>
    <scope>IDENTIFICATION</scope>
</reference>
<comment type="similarity">
    <text evidence="1">Belongs to the ACBP family.</text>
</comment>
<dbReference type="Proteomes" id="UP000321570">
    <property type="component" value="Unassembled WGS sequence"/>
</dbReference>
<evidence type="ECO:0000313" key="6">
    <source>
        <dbReference type="Proteomes" id="UP000274504"/>
    </source>
</evidence>
<keyword evidence="7" id="KW-1185">Reference proteome</keyword>
<dbReference type="AlphaFoldDB" id="A0A0R3SQP4"/>
<reference evidence="5 7" key="3">
    <citation type="submission" date="2019-07" db="EMBL/GenBank/DDBJ databases">
        <authorList>
            <person name="Jastrzebski P J."/>
            <person name="Paukszto L."/>
            <person name="Jastrzebski P J."/>
        </authorList>
    </citation>
    <scope>NUCLEOTIDE SEQUENCE [LARGE SCALE GENOMIC DNA]</scope>
    <source>
        <strain evidence="5 7">WMS-il1</strain>
    </source>
</reference>
<evidence type="ECO:0000313" key="5">
    <source>
        <dbReference type="EMBL" id="VUZ57680.1"/>
    </source>
</evidence>
<dbReference type="PANTHER" id="PTHR23310">
    <property type="entry name" value="ACYL-COA-BINDING PROTEIN, ACBP"/>
    <property type="match status" value="1"/>
</dbReference>